<dbReference type="EMBL" id="LR796401">
    <property type="protein sequence ID" value="CAB4141796.1"/>
    <property type="molecule type" value="Genomic_DNA"/>
</dbReference>
<gene>
    <name evidence="1" type="ORF">UFOVP419_26</name>
</gene>
<reference evidence="1" key="1">
    <citation type="submission" date="2020-04" db="EMBL/GenBank/DDBJ databases">
        <authorList>
            <person name="Chiriac C."/>
            <person name="Salcher M."/>
            <person name="Ghai R."/>
            <person name="Kavagutti S V."/>
        </authorList>
    </citation>
    <scope>NUCLEOTIDE SEQUENCE</scope>
</reference>
<accession>A0A6J5M9T7</accession>
<organism evidence="1">
    <name type="scientific">uncultured Caudovirales phage</name>
    <dbReference type="NCBI Taxonomy" id="2100421"/>
    <lineage>
        <taxon>Viruses</taxon>
        <taxon>Duplodnaviria</taxon>
        <taxon>Heunggongvirae</taxon>
        <taxon>Uroviricota</taxon>
        <taxon>Caudoviricetes</taxon>
        <taxon>Peduoviridae</taxon>
        <taxon>Maltschvirus</taxon>
        <taxon>Maltschvirus maltsch</taxon>
    </lineage>
</organism>
<evidence type="ECO:0000313" key="1">
    <source>
        <dbReference type="EMBL" id="CAB4141796.1"/>
    </source>
</evidence>
<protein>
    <submittedName>
        <fullName evidence="1">Uncharacterized protein</fullName>
    </submittedName>
</protein>
<sequence>MSAIKRELERLADIVIYGNPETIEREFTKVSGLHDNGALGLLAYAIEQARYMSPLCECGADYHAGLTERFPQWIQDTNEQSEGATV</sequence>
<proteinExistence type="predicted"/>
<name>A0A6J5M9T7_9CAUD</name>